<dbReference type="OrthoDB" id="343126at2157"/>
<evidence type="ECO:0000313" key="3">
    <source>
        <dbReference type="Proteomes" id="UP000199170"/>
    </source>
</evidence>
<dbReference type="AlphaFoldDB" id="A0A1H3KQB1"/>
<evidence type="ECO:0000256" key="1">
    <source>
        <dbReference type="SAM" id="MobiDB-lite"/>
    </source>
</evidence>
<accession>A0A1H3KQB1</accession>
<evidence type="ECO:0000313" key="2">
    <source>
        <dbReference type="EMBL" id="SDY53968.1"/>
    </source>
</evidence>
<dbReference type="STRING" id="660517.SAMN04487946_1213"/>
<feature type="compositionally biased region" description="Basic and acidic residues" evidence="1">
    <location>
        <begin position="154"/>
        <end position="171"/>
    </location>
</feature>
<dbReference type="EMBL" id="FNPB01000021">
    <property type="protein sequence ID" value="SDY53968.1"/>
    <property type="molecule type" value="Genomic_DNA"/>
</dbReference>
<name>A0A1H3KQB1_9EURY</name>
<proteinExistence type="predicted"/>
<gene>
    <name evidence="2" type="ORF">SAMN04487946_1213</name>
</gene>
<protein>
    <submittedName>
        <fullName evidence="2">Uncharacterized protein</fullName>
    </submittedName>
</protein>
<sequence length="171" mass="17939">MTDALDAVVDTALERALVDGTDARRYFALAGALERARTDAGTATEVDEATARGRPDGSCGPAANRPGRSDEQSAPSLNRVGAALVSTVAVRALEATRDDGIDATAWLPGDDPESDLVATGARLALRRFETDPETVAARAGLPRYRLGGRFTVAGDRRSRSDSSNRGHGESE</sequence>
<organism evidence="2 3">
    <name type="scientific">Halobellus clavatus</name>
    <dbReference type="NCBI Taxonomy" id="660517"/>
    <lineage>
        <taxon>Archaea</taxon>
        <taxon>Methanobacteriati</taxon>
        <taxon>Methanobacteriota</taxon>
        <taxon>Stenosarchaea group</taxon>
        <taxon>Halobacteria</taxon>
        <taxon>Halobacteriales</taxon>
        <taxon>Haloferacaceae</taxon>
        <taxon>Halobellus</taxon>
    </lineage>
</organism>
<feature type="region of interest" description="Disordered" evidence="1">
    <location>
        <begin position="38"/>
        <end position="78"/>
    </location>
</feature>
<dbReference type="RefSeq" id="WP_175454702.1">
    <property type="nucleotide sequence ID" value="NZ_FNPB01000021.1"/>
</dbReference>
<reference evidence="3" key="1">
    <citation type="submission" date="2016-10" db="EMBL/GenBank/DDBJ databases">
        <authorList>
            <person name="Varghese N."/>
            <person name="Submissions S."/>
        </authorList>
    </citation>
    <scope>NUCLEOTIDE SEQUENCE [LARGE SCALE GENOMIC DNA]</scope>
    <source>
        <strain evidence="3">CGMCC 1.10118</strain>
    </source>
</reference>
<dbReference type="Proteomes" id="UP000199170">
    <property type="component" value="Unassembled WGS sequence"/>
</dbReference>
<keyword evidence="3" id="KW-1185">Reference proteome</keyword>
<feature type="region of interest" description="Disordered" evidence="1">
    <location>
        <begin position="148"/>
        <end position="171"/>
    </location>
</feature>